<dbReference type="RefSeq" id="WP_289963849.1">
    <property type="nucleotide sequence ID" value="NZ_JAUEOZ010000002.1"/>
</dbReference>
<sequence length="146" mass="16386">MLNANDFENYNELIFCSNYLRNYKSIIKQASNDFEPLIIKKGDDEKPLVFLRSYDNKKSESIDIINGSISVVESVKFFRSITGCFVGYNDITILEIVKNEDNIMEVISLDLRPIGLNIFGDSTSLNMGGNTMSRSSMSNVGSFIGI</sequence>
<name>A0ABT7Y7P7_9VIBR</name>
<evidence type="ECO:0000313" key="1">
    <source>
        <dbReference type="EMBL" id="MDN2483769.1"/>
    </source>
</evidence>
<accession>A0ABT7Y7P7</accession>
<dbReference type="Proteomes" id="UP001169719">
    <property type="component" value="Unassembled WGS sequence"/>
</dbReference>
<keyword evidence="2" id="KW-1185">Reference proteome</keyword>
<gene>
    <name evidence="1" type="ORF">QWJ08_20675</name>
</gene>
<proteinExistence type="predicted"/>
<evidence type="ECO:0000313" key="2">
    <source>
        <dbReference type="Proteomes" id="UP001169719"/>
    </source>
</evidence>
<organism evidence="1 2">
    <name type="scientific">Vibrio agarivorans</name>
    <dbReference type="NCBI Taxonomy" id="153622"/>
    <lineage>
        <taxon>Bacteria</taxon>
        <taxon>Pseudomonadati</taxon>
        <taxon>Pseudomonadota</taxon>
        <taxon>Gammaproteobacteria</taxon>
        <taxon>Vibrionales</taxon>
        <taxon>Vibrionaceae</taxon>
        <taxon>Vibrio</taxon>
    </lineage>
</organism>
<dbReference type="EMBL" id="JAUEOZ010000002">
    <property type="protein sequence ID" value="MDN2483769.1"/>
    <property type="molecule type" value="Genomic_DNA"/>
</dbReference>
<comment type="caution">
    <text evidence="1">The sequence shown here is derived from an EMBL/GenBank/DDBJ whole genome shotgun (WGS) entry which is preliminary data.</text>
</comment>
<reference evidence="1" key="1">
    <citation type="submission" date="2024-05" db="EMBL/GenBank/DDBJ databases">
        <title>Genome Sequences of Four Agar- Degrading Marine Bacteria.</title>
        <authorList>
            <person name="Phillips E.K."/>
            <person name="Shaffer J.C."/>
            <person name="Henson M.W."/>
            <person name="Temperton B."/>
            <person name="Thrash C.J."/>
            <person name="Martin M.O."/>
        </authorList>
    </citation>
    <scope>NUCLEOTIDE SEQUENCE</scope>
    <source>
        <strain evidence="1">EKP203</strain>
    </source>
</reference>
<protein>
    <submittedName>
        <fullName evidence="1">Uncharacterized protein</fullName>
    </submittedName>
</protein>